<evidence type="ECO:0000256" key="1">
    <source>
        <dbReference type="SAM" id="MobiDB-lite"/>
    </source>
</evidence>
<proteinExistence type="predicted"/>
<feature type="region of interest" description="Disordered" evidence="1">
    <location>
        <begin position="183"/>
        <end position="202"/>
    </location>
</feature>
<organism evidence="2 3">
    <name type="scientific">Oikopleura dioica</name>
    <name type="common">Tunicate</name>
    <dbReference type="NCBI Taxonomy" id="34765"/>
    <lineage>
        <taxon>Eukaryota</taxon>
        <taxon>Metazoa</taxon>
        <taxon>Chordata</taxon>
        <taxon>Tunicata</taxon>
        <taxon>Appendicularia</taxon>
        <taxon>Copelata</taxon>
        <taxon>Oikopleuridae</taxon>
        <taxon>Oikopleura</taxon>
    </lineage>
</organism>
<name>A0ABN7RYK2_OIKDI</name>
<feature type="region of interest" description="Disordered" evidence="1">
    <location>
        <begin position="1"/>
        <end position="25"/>
    </location>
</feature>
<protein>
    <submittedName>
        <fullName evidence="2">Oidioi.mRNA.OKI2018_I69.PAR.g10927.t1.cds</fullName>
    </submittedName>
</protein>
<gene>
    <name evidence="2" type="ORF">OKIOD_LOCUS2485</name>
</gene>
<sequence>MSRRSLRLIQKSEIQPESAKSDEEIREEIRRDLEAIRAKNLAENPNAYDEFKETSEYLDALPETPKIKPVKGNLKKYLTERKKREKFLLSSAGPKSVPPKAKPAESLPTPREKSKVVKSLNFAPTKTPQRKSTRAERKRSPIRNQGGLPPKSPFRFNPTRTESPMRRVNFGTTDDKKLFVFGKKEAEKKENEPPKTPVRRQPRKTTYKHVVGNYNVNNCKYEKMSARDRRMAYSAQVDKRNLRKKGVKEITKRGKPDKKAAFAKKREGIVESLRKI</sequence>
<dbReference type="Proteomes" id="UP001158576">
    <property type="component" value="Chromosome PAR"/>
</dbReference>
<evidence type="ECO:0000313" key="2">
    <source>
        <dbReference type="EMBL" id="CAG5085567.1"/>
    </source>
</evidence>
<reference evidence="2 3" key="1">
    <citation type="submission" date="2021-04" db="EMBL/GenBank/DDBJ databases">
        <authorList>
            <person name="Bliznina A."/>
        </authorList>
    </citation>
    <scope>NUCLEOTIDE SEQUENCE [LARGE SCALE GENOMIC DNA]</scope>
</reference>
<evidence type="ECO:0000313" key="3">
    <source>
        <dbReference type="Proteomes" id="UP001158576"/>
    </source>
</evidence>
<keyword evidence="3" id="KW-1185">Reference proteome</keyword>
<feature type="region of interest" description="Disordered" evidence="1">
    <location>
        <begin position="85"/>
        <end position="176"/>
    </location>
</feature>
<feature type="compositionally biased region" description="Basic and acidic residues" evidence="1">
    <location>
        <begin position="183"/>
        <end position="193"/>
    </location>
</feature>
<accession>A0ABN7RYK2</accession>
<dbReference type="EMBL" id="OU015568">
    <property type="protein sequence ID" value="CAG5085567.1"/>
    <property type="molecule type" value="Genomic_DNA"/>
</dbReference>